<feature type="transmembrane region" description="Helical" evidence="9">
    <location>
        <begin position="451"/>
        <end position="471"/>
    </location>
</feature>
<keyword evidence="11" id="KW-1185">Reference proteome</keyword>
<keyword evidence="5 9" id="KW-1133">Transmembrane helix</keyword>
<feature type="transmembrane region" description="Helical" evidence="9">
    <location>
        <begin position="483"/>
        <end position="503"/>
    </location>
</feature>
<reference evidence="10" key="1">
    <citation type="submission" date="2020-08" db="EMBL/GenBank/DDBJ databases">
        <title>Genome public.</title>
        <authorList>
            <person name="Liu C."/>
            <person name="Sun Q."/>
        </authorList>
    </citation>
    <scope>NUCLEOTIDE SEQUENCE</scope>
    <source>
        <strain evidence="10">BX7</strain>
    </source>
</reference>
<dbReference type="GO" id="GO:0016471">
    <property type="term" value="C:vacuolar proton-transporting V-type ATPase complex"/>
    <property type="evidence" value="ECO:0007669"/>
    <property type="project" value="TreeGrafter"/>
</dbReference>
<keyword evidence="6" id="KW-0406">Ion transport</keyword>
<feature type="transmembrane region" description="Helical" evidence="9">
    <location>
        <begin position="400"/>
        <end position="422"/>
    </location>
</feature>
<name>A0A926DDZ9_9FIRM</name>
<dbReference type="RefSeq" id="WP_249299819.1">
    <property type="nucleotide sequence ID" value="NZ_JACRSP010000002.1"/>
</dbReference>
<evidence type="ECO:0000313" key="11">
    <source>
        <dbReference type="Proteomes" id="UP000620366"/>
    </source>
</evidence>
<keyword evidence="3" id="KW-0813">Transport</keyword>
<comment type="subcellular location">
    <subcellularLocation>
        <location evidence="1">Membrane</location>
        <topology evidence="1">Multi-pass membrane protein</topology>
    </subcellularLocation>
</comment>
<comment type="caution">
    <text evidence="10">The sequence shown here is derived from an EMBL/GenBank/DDBJ whole genome shotgun (WGS) entry which is preliminary data.</text>
</comment>
<evidence type="ECO:0000256" key="4">
    <source>
        <dbReference type="ARBA" id="ARBA00022692"/>
    </source>
</evidence>
<evidence type="ECO:0000256" key="7">
    <source>
        <dbReference type="ARBA" id="ARBA00023136"/>
    </source>
</evidence>
<feature type="transmembrane region" description="Helical" evidence="9">
    <location>
        <begin position="587"/>
        <end position="607"/>
    </location>
</feature>
<evidence type="ECO:0000256" key="1">
    <source>
        <dbReference type="ARBA" id="ARBA00004141"/>
    </source>
</evidence>
<keyword evidence="8" id="KW-0175">Coiled coil</keyword>
<keyword evidence="4 9" id="KW-0812">Transmembrane</keyword>
<dbReference type="AlphaFoldDB" id="A0A926DDZ9"/>
<organism evidence="10 11">
    <name type="scientific">Feifania hominis</name>
    <dbReference type="NCBI Taxonomy" id="2763660"/>
    <lineage>
        <taxon>Bacteria</taxon>
        <taxon>Bacillati</taxon>
        <taxon>Bacillota</taxon>
        <taxon>Clostridia</taxon>
        <taxon>Eubacteriales</taxon>
        <taxon>Feifaniaceae</taxon>
        <taxon>Feifania</taxon>
    </lineage>
</organism>
<evidence type="ECO:0000256" key="6">
    <source>
        <dbReference type="ARBA" id="ARBA00023065"/>
    </source>
</evidence>
<dbReference type="GO" id="GO:0051117">
    <property type="term" value="F:ATPase binding"/>
    <property type="evidence" value="ECO:0007669"/>
    <property type="project" value="TreeGrafter"/>
</dbReference>
<dbReference type="Gene3D" id="3.30.70.2170">
    <property type="match status" value="1"/>
</dbReference>
<evidence type="ECO:0000256" key="8">
    <source>
        <dbReference type="SAM" id="Coils"/>
    </source>
</evidence>
<feature type="transmembrane region" description="Helical" evidence="9">
    <location>
        <begin position="509"/>
        <end position="526"/>
    </location>
</feature>
<dbReference type="Gene3D" id="1.20.1460.20">
    <property type="match status" value="1"/>
</dbReference>
<dbReference type="EMBL" id="JACRSP010000002">
    <property type="protein sequence ID" value="MBC8536064.1"/>
    <property type="molecule type" value="Genomic_DNA"/>
</dbReference>
<dbReference type="Gene3D" id="3.30.70.2750">
    <property type="match status" value="1"/>
</dbReference>
<dbReference type="PANTHER" id="PTHR11629">
    <property type="entry name" value="VACUOLAR PROTON ATPASES"/>
    <property type="match status" value="1"/>
</dbReference>
<feature type="transmembrane region" description="Helical" evidence="9">
    <location>
        <begin position="559"/>
        <end position="581"/>
    </location>
</feature>
<dbReference type="GO" id="GO:0033179">
    <property type="term" value="C:proton-transporting V-type ATPase, V0 domain"/>
    <property type="evidence" value="ECO:0007669"/>
    <property type="project" value="InterPro"/>
</dbReference>
<keyword evidence="7 9" id="KW-0472">Membrane</keyword>
<dbReference type="Proteomes" id="UP000620366">
    <property type="component" value="Unassembled WGS sequence"/>
</dbReference>
<comment type="similarity">
    <text evidence="2">Belongs to the V-ATPase 116 kDa subunit family.</text>
</comment>
<dbReference type="GO" id="GO:0007035">
    <property type="term" value="P:vacuolar acidification"/>
    <property type="evidence" value="ECO:0007669"/>
    <property type="project" value="TreeGrafter"/>
</dbReference>
<dbReference type="Pfam" id="PF01496">
    <property type="entry name" value="V_ATPase_I"/>
    <property type="match status" value="2"/>
</dbReference>
<dbReference type="GO" id="GO:0046961">
    <property type="term" value="F:proton-transporting ATPase activity, rotational mechanism"/>
    <property type="evidence" value="ECO:0007669"/>
    <property type="project" value="InterPro"/>
</dbReference>
<evidence type="ECO:0000256" key="3">
    <source>
        <dbReference type="ARBA" id="ARBA00022448"/>
    </source>
</evidence>
<gene>
    <name evidence="10" type="ORF">H8695_05085</name>
</gene>
<evidence type="ECO:0000313" key="10">
    <source>
        <dbReference type="EMBL" id="MBC8536064.1"/>
    </source>
</evidence>
<dbReference type="InterPro" id="IPR002490">
    <property type="entry name" value="V-ATPase_116kDa_su"/>
</dbReference>
<sequence length="653" mass="71943">MSVVKMKTLSLIGMQADRAEILQQLAALGYVEISDAAADGEAAALLTRDSADGDSAQAQDVAERLTRALAAVFPYLPKRAMFAQKPIVTKDELLSAYRDREQVLRIADEISAHVSSIDALRSEATRLAAQNELLEPWLTLDVDLRMRPTRHVELLCGTIPASYTVEAVREALAQQVEESYLKEVSTDRDQHYLFLAVWASQEADAMRALRDFGFGRVSFKDVEGTAQQISASNSGRIAEIDSEIAELQKQIETYADEGQKLELLQDATGYILQTIRVREKLATTDQTFYLKGYLPAAAADHLEQTLSGYDVCIVTQDAQNGDEDVPILLKNSAAVEPYEMITELYSLPKYRELDPNTVMAPFFWLFFGMMLSDAGYGLLMVIIGGLALKKLKPRGTMKKILGLVFQCGFSTMFVGLVYGSFFGDAIPVVTEMFTGVRYGLKVFFDPLTDPLTMLIVCVVLGAVHIMAGMAVQAYQLIREGKVLDAIFDIGFWYVVFIGIAVMVLVPGNAGLYVILAGVVGIVLTGGREKKNIFQKLFSGILSLYDVTGFLSDILSYSRILALGLATSVISSVFNIMGSLGGPTIPGAILFAIVFVVGHTFNIAINILGSYVHASRLQYVEFFSKFYRSGGRPFEPFQVKTKYNDFTFKEETNQ</sequence>
<proteinExistence type="inferred from homology"/>
<protein>
    <submittedName>
        <fullName evidence="10">V-type ATP synthase subunit I</fullName>
    </submittedName>
</protein>
<evidence type="ECO:0000256" key="2">
    <source>
        <dbReference type="ARBA" id="ARBA00009904"/>
    </source>
</evidence>
<dbReference type="PANTHER" id="PTHR11629:SF63">
    <property type="entry name" value="V-TYPE PROTON ATPASE SUBUNIT A"/>
    <property type="match status" value="1"/>
</dbReference>
<feature type="transmembrane region" description="Helical" evidence="9">
    <location>
        <begin position="362"/>
        <end position="388"/>
    </location>
</feature>
<accession>A0A926DDZ9</accession>
<feature type="coiled-coil region" evidence="8">
    <location>
        <begin position="237"/>
        <end position="264"/>
    </location>
</feature>
<evidence type="ECO:0000256" key="5">
    <source>
        <dbReference type="ARBA" id="ARBA00022989"/>
    </source>
</evidence>
<evidence type="ECO:0000256" key="9">
    <source>
        <dbReference type="SAM" id="Phobius"/>
    </source>
</evidence>